<dbReference type="Proteomes" id="UP000256645">
    <property type="component" value="Unassembled WGS sequence"/>
</dbReference>
<reference evidence="9 10" key="1">
    <citation type="journal article" date="2018" name="IMA Fungus">
        <title>IMA Genome-F 9: Draft genome sequence of Annulohypoxylon stygium, Aspergillus mulundensis, Berkeleyomyces basicola (syn. Thielaviopsis basicola), Ceratocystis smalleyi, two Cercospora beticola strains, Coleophoma cylindrospora, Fusarium fracticaudum, Phialophora cf. hyalina, and Morchella septimelata.</title>
        <authorList>
            <person name="Wingfield B.D."/>
            <person name="Bills G.F."/>
            <person name="Dong Y."/>
            <person name="Huang W."/>
            <person name="Nel W.J."/>
            <person name="Swalarsk-Parry B.S."/>
            <person name="Vaghefi N."/>
            <person name="Wilken P.M."/>
            <person name="An Z."/>
            <person name="de Beer Z.W."/>
            <person name="De Vos L."/>
            <person name="Chen L."/>
            <person name="Duong T.A."/>
            <person name="Gao Y."/>
            <person name="Hammerbacher A."/>
            <person name="Kikkert J.R."/>
            <person name="Li Y."/>
            <person name="Li H."/>
            <person name="Li K."/>
            <person name="Li Q."/>
            <person name="Liu X."/>
            <person name="Ma X."/>
            <person name="Naidoo K."/>
            <person name="Pethybridge S.J."/>
            <person name="Sun J."/>
            <person name="Steenkamp E.T."/>
            <person name="van der Nest M.A."/>
            <person name="van Wyk S."/>
            <person name="Wingfield M.J."/>
            <person name="Xiong C."/>
            <person name="Yue Q."/>
            <person name="Zhang X."/>
        </authorList>
    </citation>
    <scope>NUCLEOTIDE SEQUENCE [LARGE SCALE GENOMIC DNA]</scope>
    <source>
        <strain evidence="9 10">BP6252</strain>
    </source>
</reference>
<dbReference type="SMART" id="SM00906">
    <property type="entry name" value="Fungal_trans"/>
    <property type="match status" value="1"/>
</dbReference>
<name>A0A3D8RLR3_9HELO</name>
<keyword evidence="3" id="KW-0862">Zinc</keyword>
<evidence type="ECO:0000313" key="10">
    <source>
        <dbReference type="Proteomes" id="UP000256645"/>
    </source>
</evidence>
<keyword evidence="6" id="KW-0804">Transcription</keyword>
<evidence type="ECO:0000256" key="6">
    <source>
        <dbReference type="ARBA" id="ARBA00023163"/>
    </source>
</evidence>
<feature type="domain" description="Xylanolytic transcriptional activator regulatory" evidence="8">
    <location>
        <begin position="284"/>
        <end position="357"/>
    </location>
</feature>
<sequence>MEVEVGEEECDGQVPICTGCSKRSIPCNITEHVSYSYSTVINLHARIHTLEEQVKQLQDAAARPVAIADELAGPTPSQSGSVPAHPADLAESIADEVGNLTLGSVTNMSQRYVGTAAGASFTRIFFHQLGFNLHGSQLYPSEQPALGSYPGPLDSLLSRASLPSKAVSQLLLSYYITRVHLLWPIFHLPDLRKWFHQIYAQPRACNSYHRFVIFMILALGAYEAAGSSNYEKHHDVFAPEEYHLTSMTFYEDASMGTNIHSLQATLLLTLWMTRVSKIADNAHLWQISRFAMSMAIELGCHRNNPRWEFGSVEREIRNRVWWTTYGLERMIAVVTGRVLSLRNQAIDARFPRVTSDDALTDRERALSPTFAEKGFLLAIHLFRLRSISGDILESVYVGRRRAGIVPSETDLSAMVDGLRQRLTRWYAIVDEIALHGTKESLELRIEFCIQVLLLNRPSPSFPTPSDQAVEICTEASREALECWATLMERKEAVEIWRTFHDVLLVSLVWLYCVWRIPIFEESVVTHVCAVANKVLQQTAGSDSTKRKYLQLFDKVQEFVIEKCQQRHSEPLQQVDIGVLDFLSMNWMDECFDDVFQKWNATFDPDFAMDEQLFDIPEDDTTNPD</sequence>
<keyword evidence="2" id="KW-0479">Metal-binding</keyword>
<comment type="caution">
    <text evidence="9">The sequence shown here is derived from an EMBL/GenBank/DDBJ whole genome shotgun (WGS) entry which is preliminary data.</text>
</comment>
<keyword evidence="10" id="KW-1185">Reference proteome</keyword>
<dbReference type="PANTHER" id="PTHR47782:SF12">
    <property type="entry name" value="ZN(II)2CYS6 TRANSCRIPTION FACTOR (EUROFUNG)"/>
    <property type="match status" value="1"/>
</dbReference>
<dbReference type="GO" id="GO:0005634">
    <property type="term" value="C:nucleus"/>
    <property type="evidence" value="ECO:0007669"/>
    <property type="project" value="UniProtKB-SubCell"/>
</dbReference>
<evidence type="ECO:0000256" key="4">
    <source>
        <dbReference type="ARBA" id="ARBA00023015"/>
    </source>
</evidence>
<keyword evidence="4" id="KW-0805">Transcription regulation</keyword>
<dbReference type="AlphaFoldDB" id="A0A3D8RLR3"/>
<dbReference type="GO" id="GO:0008270">
    <property type="term" value="F:zinc ion binding"/>
    <property type="evidence" value="ECO:0007669"/>
    <property type="project" value="InterPro"/>
</dbReference>
<evidence type="ECO:0000256" key="5">
    <source>
        <dbReference type="ARBA" id="ARBA00023125"/>
    </source>
</evidence>
<dbReference type="CDD" id="cd12148">
    <property type="entry name" value="fungal_TF_MHR"/>
    <property type="match status" value="1"/>
</dbReference>
<evidence type="ECO:0000256" key="2">
    <source>
        <dbReference type="ARBA" id="ARBA00022723"/>
    </source>
</evidence>
<dbReference type="Pfam" id="PF04082">
    <property type="entry name" value="Fungal_trans"/>
    <property type="match status" value="1"/>
</dbReference>
<dbReference type="InterPro" id="IPR036864">
    <property type="entry name" value="Zn2-C6_fun-type_DNA-bd_sf"/>
</dbReference>
<dbReference type="InterPro" id="IPR052202">
    <property type="entry name" value="Yeast_MetPath_Reg"/>
</dbReference>
<evidence type="ECO:0000313" key="9">
    <source>
        <dbReference type="EMBL" id="RDW74834.1"/>
    </source>
</evidence>
<gene>
    <name evidence="9" type="ORF">BP6252_05976</name>
</gene>
<dbReference type="GO" id="GO:0006351">
    <property type="term" value="P:DNA-templated transcription"/>
    <property type="evidence" value="ECO:0007669"/>
    <property type="project" value="InterPro"/>
</dbReference>
<organism evidence="9 10">
    <name type="scientific">Coleophoma cylindrospora</name>
    <dbReference type="NCBI Taxonomy" id="1849047"/>
    <lineage>
        <taxon>Eukaryota</taxon>
        <taxon>Fungi</taxon>
        <taxon>Dikarya</taxon>
        <taxon>Ascomycota</taxon>
        <taxon>Pezizomycotina</taxon>
        <taxon>Leotiomycetes</taxon>
        <taxon>Helotiales</taxon>
        <taxon>Dermateaceae</taxon>
        <taxon>Coleophoma</taxon>
    </lineage>
</organism>
<evidence type="ECO:0000256" key="7">
    <source>
        <dbReference type="ARBA" id="ARBA00023242"/>
    </source>
</evidence>
<evidence type="ECO:0000259" key="8">
    <source>
        <dbReference type="SMART" id="SM00906"/>
    </source>
</evidence>
<keyword evidence="5" id="KW-0238">DNA-binding</keyword>
<dbReference type="GO" id="GO:0043565">
    <property type="term" value="F:sequence-specific DNA binding"/>
    <property type="evidence" value="ECO:0007669"/>
    <property type="project" value="TreeGrafter"/>
</dbReference>
<comment type="subcellular location">
    <subcellularLocation>
        <location evidence="1">Nucleus</location>
    </subcellularLocation>
</comment>
<dbReference type="Gene3D" id="4.10.240.10">
    <property type="entry name" value="Zn(2)-C6 fungal-type DNA-binding domain"/>
    <property type="match status" value="1"/>
</dbReference>
<dbReference type="OrthoDB" id="25921at2759"/>
<dbReference type="EMBL" id="PDLM01000006">
    <property type="protein sequence ID" value="RDW74834.1"/>
    <property type="molecule type" value="Genomic_DNA"/>
</dbReference>
<evidence type="ECO:0000256" key="1">
    <source>
        <dbReference type="ARBA" id="ARBA00004123"/>
    </source>
</evidence>
<evidence type="ECO:0000256" key="3">
    <source>
        <dbReference type="ARBA" id="ARBA00022833"/>
    </source>
</evidence>
<protein>
    <recommendedName>
        <fullName evidence="8">Xylanolytic transcriptional activator regulatory domain-containing protein</fullName>
    </recommendedName>
</protein>
<proteinExistence type="predicted"/>
<dbReference type="InterPro" id="IPR007219">
    <property type="entry name" value="XnlR_reg_dom"/>
</dbReference>
<accession>A0A3D8RLR3</accession>
<dbReference type="GO" id="GO:0000981">
    <property type="term" value="F:DNA-binding transcription factor activity, RNA polymerase II-specific"/>
    <property type="evidence" value="ECO:0007669"/>
    <property type="project" value="InterPro"/>
</dbReference>
<dbReference type="PANTHER" id="PTHR47782">
    <property type="entry name" value="ZN(II)2CYS6 TRANSCRIPTION FACTOR (EUROFUNG)-RELATED"/>
    <property type="match status" value="1"/>
</dbReference>
<dbReference type="GO" id="GO:0045944">
    <property type="term" value="P:positive regulation of transcription by RNA polymerase II"/>
    <property type="evidence" value="ECO:0007669"/>
    <property type="project" value="TreeGrafter"/>
</dbReference>
<dbReference type="STRING" id="1849047.A0A3D8RLR3"/>
<keyword evidence="7" id="KW-0539">Nucleus</keyword>